<feature type="transmembrane region" description="Helical" evidence="5">
    <location>
        <begin position="280"/>
        <end position="300"/>
    </location>
</feature>
<feature type="transmembrane region" description="Helical" evidence="5">
    <location>
        <begin position="191"/>
        <end position="211"/>
    </location>
</feature>
<feature type="transmembrane region" description="Helical" evidence="5">
    <location>
        <begin position="129"/>
        <end position="150"/>
    </location>
</feature>
<dbReference type="Pfam" id="PF07690">
    <property type="entry name" value="MFS_1"/>
    <property type="match status" value="1"/>
</dbReference>
<proteinExistence type="predicted"/>
<evidence type="ECO:0000256" key="3">
    <source>
        <dbReference type="ARBA" id="ARBA00022989"/>
    </source>
</evidence>
<evidence type="ECO:0000256" key="1">
    <source>
        <dbReference type="ARBA" id="ARBA00004651"/>
    </source>
</evidence>
<protein>
    <submittedName>
        <fullName evidence="7">Benzoate MFS transporter BenK</fullName>
    </submittedName>
</protein>
<feature type="transmembrane region" description="Helical" evidence="5">
    <location>
        <begin position="367"/>
        <end position="390"/>
    </location>
</feature>
<dbReference type="CDD" id="cd17365">
    <property type="entry name" value="MFS_PcaK_like"/>
    <property type="match status" value="1"/>
</dbReference>
<dbReference type="AlphaFoldDB" id="A0A1R4JG03"/>
<feature type="transmembrane region" description="Helical" evidence="5">
    <location>
        <begin position="312"/>
        <end position="331"/>
    </location>
</feature>
<dbReference type="InterPro" id="IPR011701">
    <property type="entry name" value="MFS"/>
</dbReference>
<dbReference type="EMBL" id="FUKP01000057">
    <property type="protein sequence ID" value="SJN30939.1"/>
    <property type="molecule type" value="Genomic_DNA"/>
</dbReference>
<feature type="transmembrane region" description="Helical" evidence="5">
    <location>
        <begin position="343"/>
        <end position="361"/>
    </location>
</feature>
<feature type="transmembrane region" description="Helical" evidence="5">
    <location>
        <begin position="433"/>
        <end position="455"/>
    </location>
</feature>
<evidence type="ECO:0000313" key="8">
    <source>
        <dbReference type="Proteomes" id="UP000196230"/>
    </source>
</evidence>
<dbReference type="InterPro" id="IPR036259">
    <property type="entry name" value="MFS_trans_sf"/>
</dbReference>
<keyword evidence="3 5" id="KW-1133">Transmembrane helix</keyword>
<feature type="transmembrane region" description="Helical" evidence="5">
    <location>
        <begin position="35"/>
        <end position="56"/>
    </location>
</feature>
<dbReference type="PANTHER" id="PTHR23508">
    <property type="entry name" value="CARBOXYLIC ACID TRANSPORTER PROTEIN HOMOLOG"/>
    <property type="match status" value="1"/>
</dbReference>
<feature type="domain" description="Major facilitator superfamily (MFS) profile" evidence="6">
    <location>
        <begin position="36"/>
        <end position="457"/>
    </location>
</feature>
<reference evidence="7 8" key="1">
    <citation type="submission" date="2017-02" db="EMBL/GenBank/DDBJ databases">
        <authorList>
            <person name="Peterson S.W."/>
        </authorList>
    </citation>
    <scope>NUCLEOTIDE SEQUENCE [LARGE SCALE GENOMIC DNA]</scope>
    <source>
        <strain evidence="7 8">2B3F</strain>
    </source>
</reference>
<feature type="transmembrane region" description="Helical" evidence="5">
    <location>
        <begin position="402"/>
        <end position="427"/>
    </location>
</feature>
<dbReference type="PROSITE" id="PS50850">
    <property type="entry name" value="MFS"/>
    <property type="match status" value="1"/>
</dbReference>
<keyword evidence="2 5" id="KW-0812">Transmembrane</keyword>
<keyword evidence="4 5" id="KW-0472">Membrane</keyword>
<feature type="transmembrane region" description="Helical" evidence="5">
    <location>
        <begin position="162"/>
        <end position="185"/>
    </location>
</feature>
<evidence type="ECO:0000256" key="5">
    <source>
        <dbReference type="SAM" id="Phobius"/>
    </source>
</evidence>
<feature type="transmembrane region" description="Helical" evidence="5">
    <location>
        <begin position="104"/>
        <end position="123"/>
    </location>
</feature>
<feature type="transmembrane region" description="Helical" evidence="5">
    <location>
        <begin position="76"/>
        <end position="95"/>
    </location>
</feature>
<dbReference type="PANTHER" id="PTHR23508:SF10">
    <property type="entry name" value="CARBOXYLIC ACID TRANSPORTER PROTEIN HOMOLOG"/>
    <property type="match status" value="1"/>
</dbReference>
<evidence type="ECO:0000313" key="7">
    <source>
        <dbReference type="EMBL" id="SJN30939.1"/>
    </source>
</evidence>
<comment type="subcellular location">
    <subcellularLocation>
        <location evidence="1">Cell membrane</location>
        <topology evidence="1">Multi-pass membrane protein</topology>
    </subcellularLocation>
</comment>
<evidence type="ECO:0000256" key="4">
    <source>
        <dbReference type="ARBA" id="ARBA00023136"/>
    </source>
</evidence>
<evidence type="ECO:0000259" key="6">
    <source>
        <dbReference type="PROSITE" id="PS50850"/>
    </source>
</evidence>
<dbReference type="RefSeq" id="WP_087134278.1">
    <property type="nucleotide sequence ID" value="NZ_FUKP01000057.1"/>
</dbReference>
<dbReference type="Gene3D" id="1.20.1250.20">
    <property type="entry name" value="MFS general substrate transporter like domains"/>
    <property type="match status" value="1"/>
</dbReference>
<accession>A0A1R4JG03</accession>
<dbReference type="GO" id="GO:0005886">
    <property type="term" value="C:plasma membrane"/>
    <property type="evidence" value="ECO:0007669"/>
    <property type="project" value="UniProtKB-SubCell"/>
</dbReference>
<evidence type="ECO:0000256" key="2">
    <source>
        <dbReference type="ARBA" id="ARBA00022692"/>
    </source>
</evidence>
<sequence>MPSTSVTSPQDEARSTPLAEGADGGGRLILRGRGWVAPLCWIAVLLDGFDAVVLGAAMPKLTDDPTMNVTNANGTWLLTSSLIGMTIGALAMGWLTDRLGRRRLLMAAVLTFSVLTFVTGFATEAWQIGVLRFFAGLGLGGCLPTAISMVTEFARRGRSANATTMVMTGYHVGAVVTSLLAIWAATQTTDGWRILFWLGGAPAVVLLPLMLRYLPESPAYLNAVGRPEDARVLAAHYGLDAHEAEAQQRPYGDAHPEQAPGQERSGAALLLTGVYRRNTVLVWIASFMGLMLVYGLNSWLPQIMRAADYDLGNALGFLLVLNAGAVAGLVVSGRVGDRITPRNAAIIWFLGSALLLCALVVKLPLVGIYAVVFVTGMFVFSAQNLVYAFCASNYPPQVRGTALGMSAGVGRVGAISGPLMGGALLTAGIAYPWGFFAFAAAGLLGGIAATGFTTVRRA</sequence>
<dbReference type="GO" id="GO:0046943">
    <property type="term" value="F:carboxylic acid transmembrane transporter activity"/>
    <property type="evidence" value="ECO:0007669"/>
    <property type="project" value="TreeGrafter"/>
</dbReference>
<name>A0A1R4JG03_9MICC</name>
<dbReference type="InterPro" id="IPR020846">
    <property type="entry name" value="MFS_dom"/>
</dbReference>
<dbReference type="SUPFAM" id="SSF103473">
    <property type="entry name" value="MFS general substrate transporter"/>
    <property type="match status" value="1"/>
</dbReference>
<gene>
    <name evidence="7" type="ORF">FM125_08320</name>
</gene>
<organism evidence="7 8">
    <name type="scientific">Micrococcus lylae</name>
    <dbReference type="NCBI Taxonomy" id="1273"/>
    <lineage>
        <taxon>Bacteria</taxon>
        <taxon>Bacillati</taxon>
        <taxon>Actinomycetota</taxon>
        <taxon>Actinomycetes</taxon>
        <taxon>Micrococcales</taxon>
        <taxon>Micrococcaceae</taxon>
        <taxon>Micrococcus</taxon>
    </lineage>
</organism>
<dbReference type="Proteomes" id="UP000196230">
    <property type="component" value="Unassembled WGS sequence"/>
</dbReference>